<dbReference type="GO" id="GO:0015562">
    <property type="term" value="F:efflux transmembrane transporter activity"/>
    <property type="evidence" value="ECO:0007669"/>
    <property type="project" value="InterPro"/>
</dbReference>
<dbReference type="PANTHER" id="PTHR30203:SF24">
    <property type="entry name" value="BLR4935 PROTEIN"/>
    <property type="match status" value="1"/>
</dbReference>
<proteinExistence type="inferred from homology"/>
<comment type="similarity">
    <text evidence="1">Belongs to the outer membrane factor (OMF) (TC 1.B.17) family.</text>
</comment>
<evidence type="ECO:0000256" key="1">
    <source>
        <dbReference type="ARBA" id="ARBA00007613"/>
    </source>
</evidence>
<keyword evidence="2" id="KW-0175">Coiled coil</keyword>
<name>A0AAU7D6Q3_9BACT</name>
<organism evidence="4">
    <name type="scientific">Edaphobacter paludis</name>
    <dbReference type="NCBI Taxonomy" id="3035702"/>
    <lineage>
        <taxon>Bacteria</taxon>
        <taxon>Pseudomonadati</taxon>
        <taxon>Acidobacteriota</taxon>
        <taxon>Terriglobia</taxon>
        <taxon>Terriglobales</taxon>
        <taxon>Acidobacteriaceae</taxon>
        <taxon>Edaphobacter</taxon>
    </lineage>
</organism>
<evidence type="ECO:0000256" key="2">
    <source>
        <dbReference type="SAM" id="Coils"/>
    </source>
</evidence>
<sequence>MSRVSLAATLVLAAAFSAFGQTPAASTPTPLSQLLAEAGTNNPQISAADHGARAARQVAPQVTTLPDPKFTYQQLSVGSPKPFAGYTNSEFAYIGIGASQELPYPGKLRLRGEVAERDADTKQAEVGVTETSIADAVKADYLQLAYLQQTLGILRQNEAVLDQLIQDATVHYRVGQGMQQDVLQAQLNRTKIVKEITMHHQLMGQVQAHLKSLLSRDQGSPDIVTEGLIETPITRTSDELLAMVRQNNPQIQVDASSIRKQDAQLASAKRESKPDFEVGYMYQNTDRKYRDYYMFTFDVRFPHKSRVNAEIAEAAENRAESQQTLAAHLQQQLAEVQQEYIKVTSDEELLKEYREGLVPQSDAAYQATLNAYASNREQFTQVLSYFTDLLNLKLEYAQTLVDHETALAHLETLTGAALR</sequence>
<reference evidence="4" key="1">
    <citation type="submission" date="2023-03" db="EMBL/GenBank/DDBJ databases">
        <title>Edaphobacter sp.</title>
        <authorList>
            <person name="Huber K.J."/>
            <person name="Papendorf J."/>
            <person name="Pilke C."/>
            <person name="Bunk B."/>
            <person name="Sproeer C."/>
            <person name="Pester M."/>
        </authorList>
    </citation>
    <scope>NUCLEOTIDE SEQUENCE</scope>
    <source>
        <strain evidence="4">DSM 109920</strain>
    </source>
</reference>
<evidence type="ECO:0000256" key="3">
    <source>
        <dbReference type="SAM" id="SignalP"/>
    </source>
</evidence>
<dbReference type="Gene3D" id="1.20.1600.10">
    <property type="entry name" value="Outer membrane efflux proteins (OEP)"/>
    <property type="match status" value="1"/>
</dbReference>
<dbReference type="PANTHER" id="PTHR30203">
    <property type="entry name" value="OUTER MEMBRANE CATION EFFLUX PROTEIN"/>
    <property type="match status" value="1"/>
</dbReference>
<dbReference type="EMBL" id="CP121195">
    <property type="protein sequence ID" value="XBH13002.1"/>
    <property type="molecule type" value="Genomic_DNA"/>
</dbReference>
<dbReference type="SUPFAM" id="SSF56954">
    <property type="entry name" value="Outer membrane efflux proteins (OEP)"/>
    <property type="match status" value="1"/>
</dbReference>
<protein>
    <submittedName>
        <fullName evidence="4">TolC family protein</fullName>
    </submittedName>
</protein>
<keyword evidence="3" id="KW-0732">Signal</keyword>
<accession>A0AAU7D6Q3</accession>
<evidence type="ECO:0000313" key="4">
    <source>
        <dbReference type="EMBL" id="XBH13002.1"/>
    </source>
</evidence>
<feature type="coiled-coil region" evidence="2">
    <location>
        <begin position="304"/>
        <end position="346"/>
    </location>
</feature>
<dbReference type="InterPro" id="IPR003423">
    <property type="entry name" value="OMP_efflux"/>
</dbReference>
<feature type="chain" id="PRO_5043683421" evidence="3">
    <location>
        <begin position="21"/>
        <end position="419"/>
    </location>
</feature>
<dbReference type="Pfam" id="PF02321">
    <property type="entry name" value="OEP"/>
    <property type="match status" value="1"/>
</dbReference>
<dbReference type="RefSeq" id="WP_348269659.1">
    <property type="nucleotide sequence ID" value="NZ_CP121195.1"/>
</dbReference>
<dbReference type="AlphaFoldDB" id="A0AAU7D6Q3"/>
<gene>
    <name evidence="4" type="ORF">P8936_15085</name>
</gene>
<dbReference type="InterPro" id="IPR010131">
    <property type="entry name" value="MdtP/NodT-like"/>
</dbReference>
<feature type="signal peptide" evidence="3">
    <location>
        <begin position="1"/>
        <end position="20"/>
    </location>
</feature>